<dbReference type="Gene3D" id="2.30.110.10">
    <property type="entry name" value="Electron Transport, Fmn-binding Protein, Chain A"/>
    <property type="match status" value="1"/>
</dbReference>
<evidence type="ECO:0000256" key="2">
    <source>
        <dbReference type="ARBA" id="ARBA00022630"/>
    </source>
</evidence>
<dbReference type="PANTHER" id="PTHR10851">
    <property type="entry name" value="PYRIDOXINE-5-PHOSPHATE OXIDASE"/>
    <property type="match status" value="1"/>
</dbReference>
<gene>
    <name evidence="8" type="ORF">NZH93_41300</name>
</gene>
<evidence type="ECO:0000313" key="8">
    <source>
        <dbReference type="EMBL" id="MCS7483321.1"/>
    </source>
</evidence>
<dbReference type="InterPro" id="IPR000659">
    <property type="entry name" value="Pyridox_Oxase"/>
</dbReference>
<dbReference type="InterPro" id="IPR019576">
    <property type="entry name" value="Pyridoxamine_oxidase_dimer_C"/>
</dbReference>
<dbReference type="EC" id="1.4.3.5" evidence="8"/>
<feature type="domain" description="Pyridoxine 5'-phosphate oxidase dimerisation C-terminal" evidence="7">
    <location>
        <begin position="181"/>
        <end position="221"/>
    </location>
</feature>
<dbReference type="AlphaFoldDB" id="A0A9X2VUU4"/>
<sequence>MTATDRPITRLLRGLPSLAGPLPAFDPDTAPDDPDALFEDWLRDAVDAGVIEPHAMTLSTVDPAGRPSARVLILKNLSGGLWQFASGSASRKGKELADTPWAALTFYWPVLGRQVRVRGAVVVANAENSARDYLGRSPSARAAALLGRQSEVLHDPRERDLRLAEAAELIRRDPALVAPEWTLYGVRADEVEFWQGDHHRNHVRLRYTATGESWTTDPLWP</sequence>
<name>A0A9X2VUU4_9PSEU</name>
<feature type="binding site" evidence="5">
    <location>
        <begin position="149"/>
        <end position="150"/>
    </location>
    <ligand>
        <name>FMN</name>
        <dbReference type="ChEBI" id="CHEBI:58210"/>
    </ligand>
</feature>
<feature type="binding site" evidence="5">
    <location>
        <position position="92"/>
    </location>
    <ligand>
        <name>FMN</name>
        <dbReference type="ChEBI" id="CHEBI:58210"/>
    </ligand>
</feature>
<dbReference type="SUPFAM" id="SSF50475">
    <property type="entry name" value="FMN-binding split barrel"/>
    <property type="match status" value="1"/>
</dbReference>
<keyword evidence="9" id="KW-1185">Reference proteome</keyword>
<comment type="cofactor">
    <cofactor evidence="5">
        <name>FMN</name>
        <dbReference type="ChEBI" id="CHEBI:58210"/>
    </cofactor>
    <text evidence="5">Binds 1 FMN per subunit.</text>
</comment>
<dbReference type="InterPro" id="IPR011576">
    <property type="entry name" value="Pyridox_Oxase_N"/>
</dbReference>
<feature type="binding site" evidence="5">
    <location>
        <position position="114"/>
    </location>
    <ligand>
        <name>FMN</name>
        <dbReference type="ChEBI" id="CHEBI:58210"/>
    </ligand>
</feature>
<organism evidence="8 9">
    <name type="scientific">Umezawaea endophytica</name>
    <dbReference type="NCBI Taxonomy" id="1654476"/>
    <lineage>
        <taxon>Bacteria</taxon>
        <taxon>Bacillati</taxon>
        <taxon>Actinomycetota</taxon>
        <taxon>Actinomycetes</taxon>
        <taxon>Pseudonocardiales</taxon>
        <taxon>Pseudonocardiaceae</taxon>
        <taxon>Umezawaea</taxon>
    </lineage>
</organism>
<proteinExistence type="inferred from homology"/>
<evidence type="ECO:0000256" key="4">
    <source>
        <dbReference type="ARBA" id="ARBA00023002"/>
    </source>
</evidence>
<keyword evidence="3 5" id="KW-0288">FMN</keyword>
<feature type="binding site" evidence="5">
    <location>
        <position position="91"/>
    </location>
    <ligand>
        <name>FMN</name>
        <dbReference type="ChEBI" id="CHEBI:58210"/>
    </ligand>
</feature>
<reference evidence="8" key="1">
    <citation type="submission" date="2022-08" db="EMBL/GenBank/DDBJ databases">
        <authorList>
            <person name="Tistechok S."/>
            <person name="Samborskyy M."/>
            <person name="Roman I."/>
        </authorList>
    </citation>
    <scope>NUCLEOTIDE SEQUENCE</scope>
    <source>
        <strain evidence="8">DSM 103496</strain>
    </source>
</reference>
<dbReference type="Pfam" id="PF10590">
    <property type="entry name" value="PNP_phzG_C"/>
    <property type="match status" value="1"/>
</dbReference>
<dbReference type="Pfam" id="PF01243">
    <property type="entry name" value="PNPOx_N"/>
    <property type="match status" value="1"/>
</dbReference>
<dbReference type="GO" id="GO:0004733">
    <property type="term" value="F:pyridoxamine phosphate oxidase activity"/>
    <property type="evidence" value="ECO:0007669"/>
    <property type="project" value="UniProtKB-EC"/>
</dbReference>
<feature type="domain" description="Pyridoxamine 5'-phosphate oxidase N-terminal" evidence="6">
    <location>
        <begin position="43"/>
        <end position="156"/>
    </location>
</feature>
<feature type="binding site" evidence="5">
    <location>
        <position position="194"/>
    </location>
    <ligand>
        <name>FMN</name>
        <dbReference type="ChEBI" id="CHEBI:58210"/>
    </ligand>
</feature>
<evidence type="ECO:0000259" key="6">
    <source>
        <dbReference type="Pfam" id="PF01243"/>
    </source>
</evidence>
<dbReference type="PIRSF" id="PIRSF000190">
    <property type="entry name" value="Pyd_amn-ph_oxd"/>
    <property type="match status" value="1"/>
</dbReference>
<comment type="similarity">
    <text evidence="1">Belongs to the pyridoxamine 5'-phosphate oxidase family.</text>
</comment>
<dbReference type="PANTHER" id="PTHR10851:SF0">
    <property type="entry name" value="PYRIDOXINE-5'-PHOSPHATE OXIDASE"/>
    <property type="match status" value="1"/>
</dbReference>
<dbReference type="GO" id="GO:0010181">
    <property type="term" value="F:FMN binding"/>
    <property type="evidence" value="ECO:0007669"/>
    <property type="project" value="InterPro"/>
</dbReference>
<keyword evidence="4 8" id="KW-0560">Oxidoreductase</keyword>
<dbReference type="RefSeq" id="WP_259628781.1">
    <property type="nucleotide sequence ID" value="NZ_JANYMP010000031.1"/>
</dbReference>
<evidence type="ECO:0000259" key="7">
    <source>
        <dbReference type="Pfam" id="PF10590"/>
    </source>
</evidence>
<dbReference type="NCBIfam" id="NF004231">
    <property type="entry name" value="PRK05679.1"/>
    <property type="match status" value="1"/>
</dbReference>
<dbReference type="GO" id="GO:0008615">
    <property type="term" value="P:pyridoxine biosynthetic process"/>
    <property type="evidence" value="ECO:0007669"/>
    <property type="project" value="InterPro"/>
</dbReference>
<keyword evidence="2" id="KW-0285">Flavoprotein</keyword>
<protein>
    <submittedName>
        <fullName evidence="8">Pyridoxal 5'-phosphate synthase</fullName>
        <ecNumber evidence="8">1.4.3.5</ecNumber>
    </submittedName>
</protein>
<comment type="caution">
    <text evidence="8">The sequence shown here is derived from an EMBL/GenBank/DDBJ whole genome shotgun (WGS) entry which is preliminary data.</text>
</comment>
<evidence type="ECO:0000256" key="5">
    <source>
        <dbReference type="PIRSR" id="PIRSR000190-2"/>
    </source>
</evidence>
<accession>A0A9X2VUU4</accession>
<feature type="binding site" evidence="5">
    <location>
        <position position="204"/>
    </location>
    <ligand>
        <name>FMN</name>
        <dbReference type="ChEBI" id="CHEBI:58210"/>
    </ligand>
</feature>
<evidence type="ECO:0000256" key="1">
    <source>
        <dbReference type="ARBA" id="ARBA00007301"/>
    </source>
</evidence>
<dbReference type="EMBL" id="JANYMP010000031">
    <property type="protein sequence ID" value="MCS7483321.1"/>
    <property type="molecule type" value="Genomic_DNA"/>
</dbReference>
<dbReference type="Proteomes" id="UP001141259">
    <property type="component" value="Unassembled WGS sequence"/>
</dbReference>
<feature type="binding site" evidence="5">
    <location>
        <begin position="70"/>
        <end position="75"/>
    </location>
    <ligand>
        <name>FMN</name>
        <dbReference type="ChEBI" id="CHEBI:58210"/>
    </ligand>
</feature>
<evidence type="ECO:0000313" key="9">
    <source>
        <dbReference type="Proteomes" id="UP001141259"/>
    </source>
</evidence>
<evidence type="ECO:0000256" key="3">
    <source>
        <dbReference type="ARBA" id="ARBA00022643"/>
    </source>
</evidence>
<dbReference type="InterPro" id="IPR012349">
    <property type="entry name" value="Split_barrel_FMN-bd"/>
</dbReference>